<keyword evidence="1" id="KW-0812">Transmembrane</keyword>
<accession>A0AA52HA18</accession>
<evidence type="ECO:0000256" key="1">
    <source>
        <dbReference type="SAM" id="Phobius"/>
    </source>
</evidence>
<dbReference type="AlphaFoldDB" id="A0AA52HA18"/>
<feature type="transmembrane region" description="Helical" evidence="1">
    <location>
        <begin position="44"/>
        <end position="61"/>
    </location>
</feature>
<proteinExistence type="predicted"/>
<keyword evidence="1" id="KW-0472">Membrane</keyword>
<name>A0AA52HA18_9PROT</name>
<feature type="transmembrane region" description="Helical" evidence="1">
    <location>
        <begin position="73"/>
        <end position="91"/>
    </location>
</feature>
<protein>
    <submittedName>
        <fullName evidence="2">Uncharacterized protein</fullName>
    </submittedName>
</protein>
<gene>
    <name evidence="2" type="ORF">QGN29_05200</name>
</gene>
<keyword evidence="1" id="KW-1133">Transmembrane helix</keyword>
<dbReference type="Proteomes" id="UP001268683">
    <property type="component" value="Chromosome"/>
</dbReference>
<dbReference type="RefSeq" id="WP_310799625.1">
    <property type="nucleotide sequence ID" value="NZ_CP123872.1"/>
</dbReference>
<dbReference type="KEGG" id="tmk:QGN29_05200"/>
<dbReference type="EMBL" id="CP123872">
    <property type="protein sequence ID" value="WND03771.1"/>
    <property type="molecule type" value="Genomic_DNA"/>
</dbReference>
<keyword evidence="3" id="KW-1185">Reference proteome</keyword>
<feature type="transmembrane region" description="Helical" evidence="1">
    <location>
        <begin position="111"/>
        <end position="128"/>
    </location>
</feature>
<organism evidence="2 3">
    <name type="scientific">Temperatibacter marinus</name>
    <dbReference type="NCBI Taxonomy" id="1456591"/>
    <lineage>
        <taxon>Bacteria</taxon>
        <taxon>Pseudomonadati</taxon>
        <taxon>Pseudomonadota</taxon>
        <taxon>Alphaproteobacteria</taxon>
        <taxon>Kordiimonadales</taxon>
        <taxon>Temperatibacteraceae</taxon>
        <taxon>Temperatibacter</taxon>
    </lineage>
</organism>
<reference evidence="2" key="1">
    <citation type="submission" date="2023-04" db="EMBL/GenBank/DDBJ databases">
        <title>Complete genome sequence of Temperatibacter marinus.</title>
        <authorList>
            <person name="Rong J.-C."/>
            <person name="Yi M.-L."/>
            <person name="Zhao Q."/>
        </authorList>
    </citation>
    <scope>NUCLEOTIDE SEQUENCE</scope>
    <source>
        <strain evidence="2">NBRC 110045</strain>
    </source>
</reference>
<evidence type="ECO:0000313" key="3">
    <source>
        <dbReference type="Proteomes" id="UP001268683"/>
    </source>
</evidence>
<feature type="transmembrane region" description="Helical" evidence="1">
    <location>
        <begin position="12"/>
        <end position="32"/>
    </location>
</feature>
<sequence length="148" mass="16446">MTKTSSLMKRIIIGKSLGFLFGLIGTLAYLMLDPTIAMRFQVGFVLWYTTLGAIVAMMGVYTYHPLLKLSLPWWFRGTLMGVWMNFLLVLFAPDVVTRIFTTMDIGLTSPYWLLLEGAVFGLLIDYLATRYAGEGAACALADQKGDAI</sequence>
<evidence type="ECO:0000313" key="2">
    <source>
        <dbReference type="EMBL" id="WND03771.1"/>
    </source>
</evidence>